<reference evidence="1 2" key="1">
    <citation type="submission" date="2019-02" db="EMBL/GenBank/DDBJ databases">
        <authorList>
            <person name="Lehtovirta-Morley E L."/>
        </authorList>
    </citation>
    <scope>NUCLEOTIDE SEQUENCE [LARGE SCALE GENOMIC DNA]</scope>
    <source>
        <strain evidence="1">NFRAN1</strain>
    </source>
</reference>
<protein>
    <submittedName>
        <fullName evidence="1">Uncharacterized protein</fullName>
    </submittedName>
</protein>
<gene>
    <name evidence="1" type="ORF">NFRAN_2163</name>
</gene>
<organism evidence="1 2">
    <name type="scientific">Candidatus Nitrosocosmicus franklandianus</name>
    <dbReference type="NCBI Taxonomy" id="1798806"/>
    <lineage>
        <taxon>Archaea</taxon>
        <taxon>Nitrososphaerota</taxon>
        <taxon>Nitrososphaeria</taxon>
        <taxon>Nitrososphaerales</taxon>
        <taxon>Nitrososphaeraceae</taxon>
        <taxon>Candidatus Nitrosocosmicus</taxon>
    </lineage>
</organism>
<dbReference type="EMBL" id="LR216287">
    <property type="protein sequence ID" value="VFJ14485.1"/>
    <property type="molecule type" value="Genomic_DNA"/>
</dbReference>
<name>A0A484ICN2_9ARCH</name>
<keyword evidence="2" id="KW-1185">Reference proteome</keyword>
<dbReference type="KEGG" id="nfn:NFRAN_2163"/>
<dbReference type="AlphaFoldDB" id="A0A484ICN2"/>
<dbReference type="Proteomes" id="UP000294299">
    <property type="component" value="Chromosome NFRAN"/>
</dbReference>
<evidence type="ECO:0000313" key="2">
    <source>
        <dbReference type="Proteomes" id="UP000294299"/>
    </source>
</evidence>
<sequence length="48" mass="5758">MSNLRSGENDLLCSGDINYEQLLYTVDYIFWIFYRIYNLIWLESLTAS</sequence>
<accession>A0A484ICN2</accession>
<proteinExistence type="predicted"/>
<evidence type="ECO:0000313" key="1">
    <source>
        <dbReference type="EMBL" id="VFJ14485.1"/>
    </source>
</evidence>